<dbReference type="Proteomes" id="UP000069272">
    <property type="component" value="Chromosome 3L"/>
</dbReference>
<dbReference type="VEuPathDB" id="VectorBase:AALB004392"/>
<sequence>MGHIRRKLFLLRCTIAVFLLFLCLAIEDTEAVPLKLRRQKLKFGRMLTRTINNAMYGVFDIFAG</sequence>
<reference evidence="1" key="2">
    <citation type="submission" date="2022-08" db="UniProtKB">
        <authorList>
            <consortium name="EnsemblMetazoa"/>
        </authorList>
    </citation>
    <scope>IDENTIFICATION</scope>
    <source>
        <strain evidence="1">STECLA/ALBI9_A</strain>
    </source>
</reference>
<accession>A0A182FD06</accession>
<evidence type="ECO:0000313" key="2">
    <source>
        <dbReference type="Proteomes" id="UP000069272"/>
    </source>
</evidence>
<keyword evidence="2" id="KW-1185">Reference proteome</keyword>
<name>A0A182FD06_ANOAL</name>
<protein>
    <submittedName>
        <fullName evidence="1">Uncharacterized protein</fullName>
    </submittedName>
</protein>
<organism evidence="1 2">
    <name type="scientific">Anopheles albimanus</name>
    <name type="common">New world malaria mosquito</name>
    <dbReference type="NCBI Taxonomy" id="7167"/>
    <lineage>
        <taxon>Eukaryota</taxon>
        <taxon>Metazoa</taxon>
        <taxon>Ecdysozoa</taxon>
        <taxon>Arthropoda</taxon>
        <taxon>Hexapoda</taxon>
        <taxon>Insecta</taxon>
        <taxon>Pterygota</taxon>
        <taxon>Neoptera</taxon>
        <taxon>Endopterygota</taxon>
        <taxon>Diptera</taxon>
        <taxon>Nematocera</taxon>
        <taxon>Culicoidea</taxon>
        <taxon>Culicidae</taxon>
        <taxon>Anophelinae</taxon>
        <taxon>Anopheles</taxon>
    </lineage>
</organism>
<dbReference type="AlphaFoldDB" id="A0A182FD06"/>
<dbReference type="EnsemblMetazoa" id="AALB004392-RA">
    <property type="protein sequence ID" value="AALB004392-PA"/>
    <property type="gene ID" value="AALB004392"/>
</dbReference>
<evidence type="ECO:0000313" key="1">
    <source>
        <dbReference type="EnsemblMetazoa" id="AALB004392-PA"/>
    </source>
</evidence>
<proteinExistence type="predicted"/>
<reference evidence="1 2" key="1">
    <citation type="journal article" date="2017" name="G3 (Bethesda)">
        <title>The Physical Genome Mapping of Anopheles albimanus Corrected Scaffold Misassemblies and Identified Interarm Rearrangements in Genus Anopheles.</title>
        <authorList>
            <person name="Artemov G.N."/>
            <person name="Peery A.N."/>
            <person name="Jiang X."/>
            <person name="Tu Z."/>
            <person name="Stegniy V.N."/>
            <person name="Sharakhova M.V."/>
            <person name="Sharakhov I.V."/>
        </authorList>
    </citation>
    <scope>NUCLEOTIDE SEQUENCE [LARGE SCALE GENOMIC DNA]</scope>
    <source>
        <strain evidence="1 2">ALBI9_A</strain>
    </source>
</reference>